<evidence type="ECO:0000256" key="1">
    <source>
        <dbReference type="ARBA" id="ARBA00007613"/>
    </source>
</evidence>
<evidence type="ECO:0000313" key="5">
    <source>
        <dbReference type="Proteomes" id="UP000593892"/>
    </source>
</evidence>
<proteinExistence type="inferred from homology"/>
<dbReference type="GO" id="GO:0005886">
    <property type="term" value="C:plasma membrane"/>
    <property type="evidence" value="ECO:0007669"/>
    <property type="project" value="UniProtKB-SubCell"/>
</dbReference>
<keyword evidence="2" id="KW-0472">Membrane</keyword>
<accession>A0A7S7NL79</accession>
<keyword evidence="2" id="KW-1134">Transmembrane beta strand</keyword>
<dbReference type="NCBIfam" id="TIGR01845">
    <property type="entry name" value="outer_NodT"/>
    <property type="match status" value="1"/>
</dbReference>
<dbReference type="Proteomes" id="UP000593892">
    <property type="component" value="Chromosome"/>
</dbReference>
<dbReference type="Pfam" id="PF02321">
    <property type="entry name" value="OEP"/>
    <property type="match status" value="2"/>
</dbReference>
<name>A0A7S7NL79_PALFE</name>
<dbReference type="InterPro" id="IPR003423">
    <property type="entry name" value="OMP_efflux"/>
</dbReference>
<sequence length="436" mass="46354">MAQAGTWNTTPAGGAKASPTDDKTLAQWWSTLGDPVLTALEERAVKGNLDLRQAEMKIRQARAQRESARADLYPSITASGSATGSRASTRANGELGQSYSAGLSASWEPDFFNRIRGTVAAYTADVDAAQEDLRNILVSLTAEVALNYVDLRSYQSQLAITRANLAAQQETYQLTVAKHESGLATELDVQQAALSVESTRAGIPTLETGLQKASNAISVLLGERPGTVDALLGEVKPVPVIPAEVAVGLPADLVRRRPDIRGAERQVAAQSARAGVAAANLYPSFALSGLLSFSSLDIVNLFTPATLAGSLAGSVQQTILNRRRLRAQLNIQDVLLEQYETAYEGTVLGAMQDVEDALKAFANEQLRRKSLADAAAAAERAATLSRNLYSSGLKDFLTVLDAQRSLLSLQNQLAQSDAAITADLIRLYKALGGGWS</sequence>
<dbReference type="KEGG" id="pfer:IRI77_22615"/>
<dbReference type="PANTHER" id="PTHR30203:SF31">
    <property type="entry name" value="RND EFFLUX SYSTEM, OUTER MEMBRANE LIPOPROTEIN, NODT"/>
    <property type="match status" value="1"/>
</dbReference>
<comment type="similarity">
    <text evidence="1 2">Belongs to the outer membrane factor (OMF) (TC 1.B.17) family.</text>
</comment>
<evidence type="ECO:0000256" key="2">
    <source>
        <dbReference type="RuleBase" id="RU362097"/>
    </source>
</evidence>
<organism evidence="4 5">
    <name type="scientific">Paludibaculum fermentans</name>
    <dbReference type="NCBI Taxonomy" id="1473598"/>
    <lineage>
        <taxon>Bacteria</taxon>
        <taxon>Pseudomonadati</taxon>
        <taxon>Acidobacteriota</taxon>
        <taxon>Terriglobia</taxon>
        <taxon>Bryobacterales</taxon>
        <taxon>Bryobacteraceae</taxon>
        <taxon>Paludibaculum</taxon>
    </lineage>
</organism>
<dbReference type="RefSeq" id="WP_194447279.1">
    <property type="nucleotide sequence ID" value="NZ_CP063849.1"/>
</dbReference>
<feature type="region of interest" description="Disordered" evidence="3">
    <location>
        <begin position="1"/>
        <end position="21"/>
    </location>
</feature>
<dbReference type="EMBL" id="CP063849">
    <property type="protein sequence ID" value="QOY85609.1"/>
    <property type="molecule type" value="Genomic_DNA"/>
</dbReference>
<dbReference type="Gene3D" id="1.20.1600.10">
    <property type="entry name" value="Outer membrane efflux proteins (OEP)"/>
    <property type="match status" value="1"/>
</dbReference>
<protein>
    <submittedName>
        <fullName evidence="4">Efflux transporter outer membrane subunit</fullName>
    </submittedName>
</protein>
<keyword evidence="5" id="KW-1185">Reference proteome</keyword>
<evidence type="ECO:0000256" key="3">
    <source>
        <dbReference type="SAM" id="MobiDB-lite"/>
    </source>
</evidence>
<dbReference type="PANTHER" id="PTHR30203">
    <property type="entry name" value="OUTER MEMBRANE CATION EFFLUX PROTEIN"/>
    <property type="match status" value="1"/>
</dbReference>
<reference evidence="4 5" key="1">
    <citation type="submission" date="2020-10" db="EMBL/GenBank/DDBJ databases">
        <title>Complete genome sequence of Paludibaculum fermentans P105T, a facultatively anaerobic acidobacterium capable of dissimilatory Fe(III) reduction.</title>
        <authorList>
            <person name="Dedysh S.N."/>
            <person name="Beletsky A.V."/>
            <person name="Kulichevskaya I.S."/>
            <person name="Mardanov A.V."/>
            <person name="Ravin N.V."/>
        </authorList>
    </citation>
    <scope>NUCLEOTIDE SEQUENCE [LARGE SCALE GENOMIC DNA]</scope>
    <source>
        <strain evidence="4 5">P105</strain>
    </source>
</reference>
<evidence type="ECO:0000313" key="4">
    <source>
        <dbReference type="EMBL" id="QOY85609.1"/>
    </source>
</evidence>
<dbReference type="SUPFAM" id="SSF56954">
    <property type="entry name" value="Outer membrane efflux proteins (OEP)"/>
    <property type="match status" value="1"/>
</dbReference>
<keyword evidence="2" id="KW-0564">Palmitate</keyword>
<keyword evidence="2" id="KW-0812">Transmembrane</keyword>
<dbReference type="AlphaFoldDB" id="A0A7S7NL79"/>
<dbReference type="GO" id="GO:0015562">
    <property type="term" value="F:efflux transmembrane transporter activity"/>
    <property type="evidence" value="ECO:0007669"/>
    <property type="project" value="InterPro"/>
</dbReference>
<comment type="subcellular location">
    <subcellularLocation>
        <location evidence="2">Cell membrane</location>
        <topology evidence="2">Lipid-anchor</topology>
    </subcellularLocation>
</comment>
<gene>
    <name evidence="4" type="ORF">IRI77_22615</name>
</gene>
<feature type="compositionally biased region" description="Polar residues" evidence="3">
    <location>
        <begin position="1"/>
        <end position="11"/>
    </location>
</feature>
<keyword evidence="2" id="KW-0449">Lipoprotein</keyword>
<dbReference type="Gene3D" id="2.20.200.10">
    <property type="entry name" value="Outer membrane efflux proteins (OEP)"/>
    <property type="match status" value="1"/>
</dbReference>
<dbReference type="InterPro" id="IPR010131">
    <property type="entry name" value="MdtP/NodT-like"/>
</dbReference>